<organism evidence="1 2">
    <name type="scientific">Pisolithus tinctorius Marx 270</name>
    <dbReference type="NCBI Taxonomy" id="870435"/>
    <lineage>
        <taxon>Eukaryota</taxon>
        <taxon>Fungi</taxon>
        <taxon>Dikarya</taxon>
        <taxon>Basidiomycota</taxon>
        <taxon>Agaricomycotina</taxon>
        <taxon>Agaricomycetes</taxon>
        <taxon>Agaricomycetidae</taxon>
        <taxon>Boletales</taxon>
        <taxon>Sclerodermatineae</taxon>
        <taxon>Pisolithaceae</taxon>
        <taxon>Pisolithus</taxon>
    </lineage>
</organism>
<protein>
    <submittedName>
        <fullName evidence="1">Uncharacterized protein</fullName>
    </submittedName>
</protein>
<name>A0A0C3JPP3_PISTI</name>
<dbReference type="InParanoid" id="A0A0C3JPP3"/>
<dbReference type="Proteomes" id="UP000054217">
    <property type="component" value="Unassembled WGS sequence"/>
</dbReference>
<dbReference type="AlphaFoldDB" id="A0A0C3JPP3"/>
<dbReference type="EMBL" id="KN832005">
    <property type="protein sequence ID" value="KIN99461.1"/>
    <property type="molecule type" value="Genomic_DNA"/>
</dbReference>
<evidence type="ECO:0000313" key="2">
    <source>
        <dbReference type="Proteomes" id="UP000054217"/>
    </source>
</evidence>
<gene>
    <name evidence="1" type="ORF">M404DRAFT_814577</name>
</gene>
<sequence>MVYRMVGILWEWRLIRRQQSSRLCRSLVTVSWSFPDRAVFYAFDGVSLVTGLQISTLIPVHHHNFSWSVLPYHNDAAKHNLLLQLDPRTLDHDGFVKTTVTHHGIQFSGTGFILSRANDDCAIIIYNRPGSASVALVLRHSSFQRPANGVPGKLVRTTSDMLKPARVETLDKTCRIPKHDVFLCTRSFSIIQTRSPSQYYSRYLFTSTIIRPRIYRHDWYH</sequence>
<keyword evidence="2" id="KW-1185">Reference proteome</keyword>
<reference evidence="2" key="2">
    <citation type="submission" date="2015-01" db="EMBL/GenBank/DDBJ databases">
        <title>Evolutionary Origins and Diversification of the Mycorrhizal Mutualists.</title>
        <authorList>
            <consortium name="DOE Joint Genome Institute"/>
            <consortium name="Mycorrhizal Genomics Consortium"/>
            <person name="Kohler A."/>
            <person name="Kuo A."/>
            <person name="Nagy L.G."/>
            <person name="Floudas D."/>
            <person name="Copeland A."/>
            <person name="Barry K.W."/>
            <person name="Cichocki N."/>
            <person name="Veneault-Fourrey C."/>
            <person name="LaButti K."/>
            <person name="Lindquist E.A."/>
            <person name="Lipzen A."/>
            <person name="Lundell T."/>
            <person name="Morin E."/>
            <person name="Murat C."/>
            <person name="Riley R."/>
            <person name="Ohm R."/>
            <person name="Sun H."/>
            <person name="Tunlid A."/>
            <person name="Henrissat B."/>
            <person name="Grigoriev I.V."/>
            <person name="Hibbett D.S."/>
            <person name="Martin F."/>
        </authorList>
    </citation>
    <scope>NUCLEOTIDE SEQUENCE [LARGE SCALE GENOMIC DNA]</scope>
    <source>
        <strain evidence="2">Marx 270</strain>
    </source>
</reference>
<proteinExistence type="predicted"/>
<evidence type="ECO:0000313" key="1">
    <source>
        <dbReference type="EMBL" id="KIN99461.1"/>
    </source>
</evidence>
<dbReference type="HOGENOM" id="CLU_1251118_0_0_1"/>
<accession>A0A0C3JPP3</accession>
<reference evidence="1 2" key="1">
    <citation type="submission" date="2014-04" db="EMBL/GenBank/DDBJ databases">
        <authorList>
            <consortium name="DOE Joint Genome Institute"/>
            <person name="Kuo A."/>
            <person name="Kohler A."/>
            <person name="Costa M.D."/>
            <person name="Nagy L.G."/>
            <person name="Floudas D."/>
            <person name="Copeland A."/>
            <person name="Barry K.W."/>
            <person name="Cichocki N."/>
            <person name="Veneault-Fourrey C."/>
            <person name="LaButti K."/>
            <person name="Lindquist E.A."/>
            <person name="Lipzen A."/>
            <person name="Lundell T."/>
            <person name="Morin E."/>
            <person name="Murat C."/>
            <person name="Sun H."/>
            <person name="Tunlid A."/>
            <person name="Henrissat B."/>
            <person name="Grigoriev I.V."/>
            <person name="Hibbett D.S."/>
            <person name="Martin F."/>
            <person name="Nordberg H.P."/>
            <person name="Cantor M.N."/>
            <person name="Hua S.X."/>
        </authorList>
    </citation>
    <scope>NUCLEOTIDE SEQUENCE [LARGE SCALE GENOMIC DNA]</scope>
    <source>
        <strain evidence="1 2">Marx 270</strain>
    </source>
</reference>